<evidence type="ECO:0000313" key="15">
    <source>
        <dbReference type="EMBL" id="NJP36906.1"/>
    </source>
</evidence>
<dbReference type="GO" id="GO:0005524">
    <property type="term" value="F:ATP binding"/>
    <property type="evidence" value="ECO:0007669"/>
    <property type="project" value="UniProtKB-KW"/>
</dbReference>
<evidence type="ECO:0000256" key="7">
    <source>
        <dbReference type="ARBA" id="ARBA00022741"/>
    </source>
</evidence>
<evidence type="ECO:0000256" key="9">
    <source>
        <dbReference type="ARBA" id="ARBA00022840"/>
    </source>
</evidence>
<keyword evidence="6" id="KW-0808">Transferase</keyword>
<evidence type="ECO:0000256" key="10">
    <source>
        <dbReference type="ARBA" id="ARBA00023012"/>
    </source>
</evidence>
<dbReference type="PANTHER" id="PTHR34220">
    <property type="entry name" value="SENSOR HISTIDINE KINASE YPDA"/>
    <property type="match status" value="1"/>
</dbReference>
<keyword evidence="8 15" id="KW-0418">Kinase</keyword>
<feature type="domain" description="Histidine kinase" evidence="13">
    <location>
        <begin position="240"/>
        <end position="485"/>
    </location>
</feature>
<evidence type="ECO:0000256" key="11">
    <source>
        <dbReference type="ARBA" id="ARBA00023136"/>
    </source>
</evidence>
<evidence type="ECO:0000259" key="13">
    <source>
        <dbReference type="PROSITE" id="PS50109"/>
    </source>
</evidence>
<dbReference type="CDD" id="cd06225">
    <property type="entry name" value="HAMP"/>
    <property type="match status" value="1"/>
</dbReference>
<keyword evidence="7" id="KW-0547">Nucleotide-binding</keyword>
<evidence type="ECO:0000256" key="2">
    <source>
        <dbReference type="ARBA" id="ARBA00004651"/>
    </source>
</evidence>
<dbReference type="PROSITE" id="PS50109">
    <property type="entry name" value="HIS_KIN"/>
    <property type="match status" value="1"/>
</dbReference>
<dbReference type="PROSITE" id="PS50885">
    <property type="entry name" value="HAMP"/>
    <property type="match status" value="1"/>
</dbReference>
<dbReference type="RefSeq" id="WP_168005201.1">
    <property type="nucleotide sequence ID" value="NZ_JAATHJ010000005.1"/>
</dbReference>
<evidence type="ECO:0000256" key="1">
    <source>
        <dbReference type="ARBA" id="ARBA00000085"/>
    </source>
</evidence>
<dbReference type="Gene3D" id="6.10.340.10">
    <property type="match status" value="1"/>
</dbReference>
<evidence type="ECO:0000256" key="4">
    <source>
        <dbReference type="ARBA" id="ARBA00022475"/>
    </source>
</evidence>
<keyword evidence="4" id="KW-1003">Cell membrane</keyword>
<comment type="subcellular location">
    <subcellularLocation>
        <location evidence="2">Cell membrane</location>
        <topology evidence="2">Multi-pass membrane protein</topology>
    </subcellularLocation>
</comment>
<name>A0A969TUF3_9BACI</name>
<dbReference type="SMART" id="SM00387">
    <property type="entry name" value="HATPase_c"/>
    <property type="match status" value="1"/>
</dbReference>
<evidence type="ECO:0000256" key="6">
    <source>
        <dbReference type="ARBA" id="ARBA00022679"/>
    </source>
</evidence>
<feature type="transmembrane region" description="Helical" evidence="12">
    <location>
        <begin position="7"/>
        <end position="26"/>
    </location>
</feature>
<dbReference type="SMART" id="SM00304">
    <property type="entry name" value="HAMP"/>
    <property type="match status" value="1"/>
</dbReference>
<organism evidence="15 16">
    <name type="scientific">Alkalicoccus luteus</name>
    <dbReference type="NCBI Taxonomy" id="1237094"/>
    <lineage>
        <taxon>Bacteria</taxon>
        <taxon>Bacillati</taxon>
        <taxon>Bacillota</taxon>
        <taxon>Bacilli</taxon>
        <taxon>Bacillales</taxon>
        <taxon>Bacillaceae</taxon>
        <taxon>Alkalicoccus</taxon>
    </lineage>
</organism>
<evidence type="ECO:0000256" key="12">
    <source>
        <dbReference type="SAM" id="Phobius"/>
    </source>
</evidence>
<keyword evidence="12" id="KW-1133">Transmembrane helix</keyword>
<sequence length="500" mass="56543">MRIHQKFMVFFVVVLCAMGAISWYLYSSGKATSEQYDDILDRFLVLNEISQHTSEAGRHFEQYLLLQTEPQLDALRESQEALEQSRTLFTIIMPEEHDSSLYKNYYHMLAYFNHEMNAAVITQRNQETGMHLLHRDEAEKVASWLNDTTLQLINAELHDYHDMHAAALEERESQLTLALNGAGILFLSSIVFTYFMSKRILRPVRKLIHQSNEISAGNFTVEDIQVTNDEVGVLSATFNQMKHNLQQLIGEMKERARLERIVKDNEIEQVQTLRLLKEMELKSLQNQMNPHFLFNTLNTTAKMAYVEGAGGTSKLIVAISKLLRYNLKPIESRVTLAEELEHIQKYADIQRARFGERVSVEVDIRTDRLDLRLPVLTLQPLIENAFIHGLDPLEEGGSIYITAEDTEMGVAVTVRDTGIGMSEEAVERAAYADSGSTAPNGHLTGIGLVNVQKRLQLLFDQPDLVSIESEPGSGTAVTLFIPMEPKGVIRDETPHAAGGR</sequence>
<evidence type="ECO:0000256" key="8">
    <source>
        <dbReference type="ARBA" id="ARBA00022777"/>
    </source>
</evidence>
<dbReference type="SUPFAM" id="SSF158472">
    <property type="entry name" value="HAMP domain-like"/>
    <property type="match status" value="1"/>
</dbReference>
<gene>
    <name evidence="15" type="ORF">HCN83_04825</name>
</gene>
<dbReference type="SUPFAM" id="SSF55874">
    <property type="entry name" value="ATPase domain of HSP90 chaperone/DNA topoisomerase II/histidine kinase"/>
    <property type="match status" value="1"/>
</dbReference>
<protein>
    <recommendedName>
        <fullName evidence="3">histidine kinase</fullName>
        <ecNumber evidence="3">2.7.13.3</ecNumber>
    </recommendedName>
</protein>
<dbReference type="Pfam" id="PF06580">
    <property type="entry name" value="His_kinase"/>
    <property type="match status" value="1"/>
</dbReference>
<dbReference type="Proteomes" id="UP000752012">
    <property type="component" value="Unassembled WGS sequence"/>
</dbReference>
<dbReference type="Pfam" id="PF02518">
    <property type="entry name" value="HATPase_c"/>
    <property type="match status" value="1"/>
</dbReference>
<dbReference type="InterPro" id="IPR005467">
    <property type="entry name" value="His_kinase_dom"/>
</dbReference>
<dbReference type="GO" id="GO:0000155">
    <property type="term" value="F:phosphorelay sensor kinase activity"/>
    <property type="evidence" value="ECO:0007669"/>
    <property type="project" value="InterPro"/>
</dbReference>
<dbReference type="Pfam" id="PF00672">
    <property type="entry name" value="HAMP"/>
    <property type="match status" value="1"/>
</dbReference>
<dbReference type="InterPro" id="IPR036890">
    <property type="entry name" value="HATPase_C_sf"/>
</dbReference>
<dbReference type="PANTHER" id="PTHR34220:SF7">
    <property type="entry name" value="SENSOR HISTIDINE KINASE YPDA"/>
    <property type="match status" value="1"/>
</dbReference>
<keyword evidence="16" id="KW-1185">Reference proteome</keyword>
<dbReference type="Gene3D" id="3.30.565.10">
    <property type="entry name" value="Histidine kinase-like ATPase, C-terminal domain"/>
    <property type="match status" value="1"/>
</dbReference>
<evidence type="ECO:0000256" key="3">
    <source>
        <dbReference type="ARBA" id="ARBA00012438"/>
    </source>
</evidence>
<dbReference type="InterPro" id="IPR003594">
    <property type="entry name" value="HATPase_dom"/>
</dbReference>
<dbReference type="InterPro" id="IPR010559">
    <property type="entry name" value="Sig_transdc_His_kin_internal"/>
</dbReference>
<keyword evidence="9" id="KW-0067">ATP-binding</keyword>
<keyword evidence="11 12" id="KW-0472">Membrane</keyword>
<feature type="domain" description="HAMP" evidence="14">
    <location>
        <begin position="198"/>
        <end position="250"/>
    </location>
</feature>
<dbReference type="EC" id="2.7.13.3" evidence="3"/>
<keyword evidence="12" id="KW-0812">Transmembrane</keyword>
<evidence type="ECO:0000313" key="16">
    <source>
        <dbReference type="Proteomes" id="UP000752012"/>
    </source>
</evidence>
<reference evidence="15 16" key="1">
    <citation type="submission" date="2020-03" db="EMBL/GenBank/DDBJ databases">
        <title>Assessment of the enzymatic potential of alkaline-tolerant lipase obtained from Bacillus luteus H11 (technogenic soil) for the bioremediation of saline soils contaminated with petroleum substances.</title>
        <authorList>
            <person name="Kalwasinska A."/>
        </authorList>
    </citation>
    <scope>NUCLEOTIDE SEQUENCE [LARGE SCALE GENOMIC DNA]</scope>
    <source>
        <strain evidence="15 16">H11</strain>
    </source>
</reference>
<dbReference type="AlphaFoldDB" id="A0A969TUF3"/>
<dbReference type="InterPro" id="IPR003660">
    <property type="entry name" value="HAMP_dom"/>
</dbReference>
<accession>A0A969TUF3</accession>
<evidence type="ECO:0000259" key="14">
    <source>
        <dbReference type="PROSITE" id="PS50885"/>
    </source>
</evidence>
<dbReference type="EMBL" id="JAATHJ010000005">
    <property type="protein sequence ID" value="NJP36906.1"/>
    <property type="molecule type" value="Genomic_DNA"/>
</dbReference>
<keyword evidence="10" id="KW-0902">Two-component regulatory system</keyword>
<dbReference type="InterPro" id="IPR050640">
    <property type="entry name" value="Bact_2-comp_sensor_kinase"/>
</dbReference>
<comment type="caution">
    <text evidence="15">The sequence shown here is derived from an EMBL/GenBank/DDBJ whole genome shotgun (WGS) entry which is preliminary data.</text>
</comment>
<evidence type="ECO:0000256" key="5">
    <source>
        <dbReference type="ARBA" id="ARBA00022553"/>
    </source>
</evidence>
<keyword evidence="5" id="KW-0597">Phosphoprotein</keyword>
<proteinExistence type="predicted"/>
<dbReference type="GO" id="GO:0005886">
    <property type="term" value="C:plasma membrane"/>
    <property type="evidence" value="ECO:0007669"/>
    <property type="project" value="UniProtKB-SubCell"/>
</dbReference>
<comment type="catalytic activity">
    <reaction evidence="1">
        <text>ATP + protein L-histidine = ADP + protein N-phospho-L-histidine.</text>
        <dbReference type="EC" id="2.7.13.3"/>
    </reaction>
</comment>